<dbReference type="InterPro" id="IPR011333">
    <property type="entry name" value="SKP1/BTB/POZ_sf"/>
</dbReference>
<dbReference type="OrthoDB" id="194443at2759"/>
<dbReference type="Proteomes" id="UP000707451">
    <property type="component" value="Unassembled WGS sequence"/>
</dbReference>
<feature type="compositionally biased region" description="Basic and acidic residues" evidence="1">
    <location>
        <begin position="507"/>
        <end position="516"/>
    </location>
</feature>
<name>A0A9P7Y4I3_9FUNG</name>
<gene>
    <name evidence="3" type="ORF">KI688_001056</name>
</gene>
<sequence length="745" mass="80411">MWSNTPTANPLTRNAESPRSRNNTTSTAMTTTPAFAFMGQGTSSATVAARVTPAAASGTTAAPSTTTMTTGTSAAVVGAAATSSSTAMTVPTWINGTSAAVNVTAAPTVGANAPFTGLIFGAPAAGTLTLASATTAVVGGGTATPLFAAGGTTTTTTPIIGAGSAAGQTPAVPTTTTTTHTAERFTLARLGDTSSNLWGTNVSTNTTNIFGNQAASQRPASAGTPPGPGRFFNNFATRPALALATTQPAITSTSIFTPSFPRQAPQLQCTKEIRFRFEWAPENISILLGTGLTQQFRVREGDVDTLQCSLLQTPDTFKMTLEFATNHKGNNQSWLQTVSVFTIDQRKLTSVAVFWPSVRQVHWPKTVTTLVKNAEGRYCVDVLLSSEKTGIKFNSTTSTTYTDHCDSILGKMLDDPSSYDVFFEFDSLESFAEFELEPETSDSETGSIEKIEAEDEVYQQEDTGDSGVSEMAKLAITDKTEQTTEDTDGASLTSFLHKESTGQPAEGVDRGQGMDRGRDRGLRWHLHDDEAYEDEFDTKVMTSVKQVYTALDNMSNALTTPSATTKSRTSIVETQGAHKIVLSQYDYFKTMFSSSFAEGGPGVKRIKIKDSDIHCFRLLIQFLYLGRLRPWNAPTVLTQDCPTVKHQPTWEDVYLIADRYSIAELKEMAGSRIIQGLSGEWAVPFLFRTGYLFEEMRHALVKYVVKNNMDEISHKKTQEAYFAHPECTAIFGEIIAELWASKSSH</sequence>
<dbReference type="SMART" id="SM00225">
    <property type="entry name" value="BTB"/>
    <property type="match status" value="1"/>
</dbReference>
<accession>A0A9P7Y4I3</accession>
<comment type="caution">
    <text evidence="3">The sequence shown here is derived from an EMBL/GenBank/DDBJ whole genome shotgun (WGS) entry which is preliminary data.</text>
</comment>
<dbReference type="InterPro" id="IPR000210">
    <property type="entry name" value="BTB/POZ_dom"/>
</dbReference>
<evidence type="ECO:0000313" key="4">
    <source>
        <dbReference type="Proteomes" id="UP000707451"/>
    </source>
</evidence>
<evidence type="ECO:0000313" key="3">
    <source>
        <dbReference type="EMBL" id="KAG9073264.1"/>
    </source>
</evidence>
<dbReference type="Gene3D" id="3.30.710.10">
    <property type="entry name" value="Potassium Channel Kv1.1, Chain A"/>
    <property type="match status" value="1"/>
</dbReference>
<feature type="domain" description="BTB" evidence="2">
    <location>
        <begin position="577"/>
        <end position="628"/>
    </location>
</feature>
<dbReference type="PANTHER" id="PTHR24413">
    <property type="entry name" value="SPECKLE-TYPE POZ PROTEIN"/>
    <property type="match status" value="1"/>
</dbReference>
<feature type="region of interest" description="Disordered" evidence="1">
    <location>
        <begin position="1"/>
        <end position="27"/>
    </location>
</feature>
<dbReference type="CDD" id="cd18186">
    <property type="entry name" value="BTB_POZ_ZBTB_KLHL-like"/>
    <property type="match status" value="1"/>
</dbReference>
<feature type="region of interest" description="Disordered" evidence="1">
    <location>
        <begin position="496"/>
        <end position="516"/>
    </location>
</feature>
<dbReference type="EMBL" id="JAHRHY010000001">
    <property type="protein sequence ID" value="KAG9073264.1"/>
    <property type="molecule type" value="Genomic_DNA"/>
</dbReference>
<proteinExistence type="predicted"/>
<evidence type="ECO:0000259" key="2">
    <source>
        <dbReference type="PROSITE" id="PS50097"/>
    </source>
</evidence>
<keyword evidence="4" id="KW-1185">Reference proteome</keyword>
<protein>
    <recommendedName>
        <fullName evidence="2">BTB domain-containing protein</fullName>
    </recommendedName>
</protein>
<organism evidence="3 4">
    <name type="scientific">Linnemannia hyalina</name>
    <dbReference type="NCBI Taxonomy" id="64524"/>
    <lineage>
        <taxon>Eukaryota</taxon>
        <taxon>Fungi</taxon>
        <taxon>Fungi incertae sedis</taxon>
        <taxon>Mucoromycota</taxon>
        <taxon>Mortierellomycotina</taxon>
        <taxon>Mortierellomycetes</taxon>
        <taxon>Mortierellales</taxon>
        <taxon>Mortierellaceae</taxon>
        <taxon>Linnemannia</taxon>
    </lineage>
</organism>
<feature type="compositionally biased region" description="Polar residues" evidence="1">
    <location>
        <begin position="1"/>
        <end position="17"/>
    </location>
</feature>
<evidence type="ECO:0000256" key="1">
    <source>
        <dbReference type="SAM" id="MobiDB-lite"/>
    </source>
</evidence>
<dbReference type="Pfam" id="PF00651">
    <property type="entry name" value="BTB"/>
    <property type="match status" value="1"/>
</dbReference>
<dbReference type="PROSITE" id="PS50097">
    <property type="entry name" value="BTB"/>
    <property type="match status" value="1"/>
</dbReference>
<dbReference type="AlphaFoldDB" id="A0A9P7Y4I3"/>
<dbReference type="SUPFAM" id="SSF54695">
    <property type="entry name" value="POZ domain"/>
    <property type="match status" value="1"/>
</dbReference>
<reference evidence="3" key="1">
    <citation type="submission" date="2021-06" db="EMBL/GenBank/DDBJ databases">
        <title>Genome Sequence of Mortierella hyaline Strain SCG-10, a Cold-Adapted, Nitrate-Reducing Fungus Isolated from Soil in Minnesota, USA.</title>
        <authorList>
            <person name="Aldossari N."/>
        </authorList>
    </citation>
    <scope>NUCLEOTIDE SEQUENCE</scope>
    <source>
        <strain evidence="3">SCG-10</strain>
    </source>
</reference>